<gene>
    <name evidence="2" type="ORF">B7G68_01855</name>
</gene>
<evidence type="ECO:0008006" key="4">
    <source>
        <dbReference type="Google" id="ProtNLM"/>
    </source>
</evidence>
<keyword evidence="1" id="KW-0812">Transmembrane</keyword>
<reference evidence="2 3" key="1">
    <citation type="journal article" date="2015" name="Biotechnol. Bioeng.">
        <title>Genome sequence and phenotypic characterization of Caulobacter segnis.</title>
        <authorList>
            <person name="Patel S."/>
            <person name="Fletcher B."/>
            <person name="Scott D.C."/>
            <person name="Ely B."/>
        </authorList>
    </citation>
    <scope>NUCLEOTIDE SEQUENCE [LARGE SCALE GENOMIC DNA]</scope>
    <source>
        <strain evidence="2 3">TK0059</strain>
    </source>
</reference>
<sequence>MRFVTSALPIVWLLASVAAFFFVFRPQARWAVVATSGRALAVFLVVFLGGGALIAVSRPKAEAPPPRPRLAPAVRALPDPVQVRAHPEKFLILDGVQAFRNKAGDVLLTGGATNVSGLPISDPRLSCRMTKGRAKAGTVSAVAPGTIPPGGKMIFAAINLGQASGAWDSWTCQVSEARAS</sequence>
<keyword evidence="1" id="KW-0472">Membrane</keyword>
<protein>
    <recommendedName>
        <fullName evidence="4">DUF4131 domain-containing protein</fullName>
    </recommendedName>
</protein>
<feature type="transmembrane region" description="Helical" evidence="1">
    <location>
        <begin position="35"/>
        <end position="56"/>
    </location>
</feature>
<keyword evidence="1" id="KW-1133">Transmembrane helix</keyword>
<proteinExistence type="predicted"/>
<dbReference type="Proteomes" id="UP000240527">
    <property type="component" value="Chromosome"/>
</dbReference>
<evidence type="ECO:0000313" key="3">
    <source>
        <dbReference type="Proteomes" id="UP000240527"/>
    </source>
</evidence>
<keyword evidence="3" id="KW-1185">Reference proteome</keyword>
<evidence type="ECO:0000256" key="1">
    <source>
        <dbReference type="SAM" id="Phobius"/>
    </source>
</evidence>
<dbReference type="EMBL" id="CP027850">
    <property type="protein sequence ID" value="AVQ00716.1"/>
    <property type="molecule type" value="Genomic_DNA"/>
</dbReference>
<accession>A0ABM6TCR8</accession>
<evidence type="ECO:0000313" key="2">
    <source>
        <dbReference type="EMBL" id="AVQ00716.1"/>
    </source>
</evidence>
<dbReference type="RefSeq" id="WP_013077548.1">
    <property type="nucleotide sequence ID" value="NZ_CP027850.1"/>
</dbReference>
<organism evidence="2 3">
    <name type="scientific">Caulobacter segnis</name>
    <dbReference type="NCBI Taxonomy" id="88688"/>
    <lineage>
        <taxon>Bacteria</taxon>
        <taxon>Pseudomonadati</taxon>
        <taxon>Pseudomonadota</taxon>
        <taxon>Alphaproteobacteria</taxon>
        <taxon>Caulobacterales</taxon>
        <taxon>Caulobacteraceae</taxon>
        <taxon>Caulobacter</taxon>
    </lineage>
</organism>
<name>A0ABM6TCR8_9CAUL</name>